<dbReference type="Pfam" id="PF13839">
    <property type="entry name" value="PC-Esterase"/>
    <property type="match status" value="1"/>
</dbReference>
<dbReference type="PANTHER" id="PTHR32285:SF213">
    <property type="entry name" value="PROTEIN TRICHOME BIREFRINGENCE-LIKE 11"/>
    <property type="match status" value="1"/>
</dbReference>
<accession>A0A6P5HLW2</accession>
<dbReference type="GeneID" id="109728364"/>
<keyword evidence="6 10" id="KW-1133">Transmembrane helix</keyword>
<keyword evidence="5" id="KW-0735">Signal-anchor</keyword>
<evidence type="ECO:0000259" key="11">
    <source>
        <dbReference type="Pfam" id="PF13839"/>
    </source>
</evidence>
<dbReference type="Proteomes" id="UP000515123">
    <property type="component" value="Linkage group 23"/>
</dbReference>
<feature type="region of interest" description="Disordered" evidence="9">
    <location>
        <begin position="23"/>
        <end position="58"/>
    </location>
</feature>
<evidence type="ECO:0000256" key="2">
    <source>
        <dbReference type="ARBA" id="ARBA00007727"/>
    </source>
</evidence>
<name>A0A6P5HLW2_ANACO</name>
<gene>
    <name evidence="14" type="primary">LOC109728364</name>
</gene>
<protein>
    <submittedName>
        <fullName evidence="14">Protein trichome birefringence-like 11</fullName>
    </submittedName>
</protein>
<feature type="compositionally biased region" description="Gly residues" evidence="9">
    <location>
        <begin position="128"/>
        <end position="142"/>
    </location>
</feature>
<feature type="compositionally biased region" description="Basic and acidic residues" evidence="9">
    <location>
        <begin position="118"/>
        <end position="127"/>
    </location>
</feature>
<evidence type="ECO:0000256" key="9">
    <source>
        <dbReference type="SAM" id="MobiDB-lite"/>
    </source>
</evidence>
<keyword evidence="8 10" id="KW-0472">Membrane</keyword>
<dbReference type="OrthoDB" id="630188at2759"/>
<feature type="transmembrane region" description="Helical" evidence="10">
    <location>
        <begin position="83"/>
        <end position="105"/>
    </location>
</feature>
<evidence type="ECO:0000256" key="7">
    <source>
        <dbReference type="ARBA" id="ARBA00023034"/>
    </source>
</evidence>
<evidence type="ECO:0000313" key="14">
    <source>
        <dbReference type="RefSeq" id="XP_020114343.1"/>
    </source>
</evidence>
<evidence type="ECO:0000256" key="1">
    <source>
        <dbReference type="ARBA" id="ARBA00004323"/>
    </source>
</evidence>
<sequence>MGIESQIVSASVSEDTRCTYHKFSSSVSGSNCTRKRKRKRGSSSSGRNPARRGGGAEEEAAAAAAAALRRQGRRMKPFEHVGMMWLSALTAAAFALLLCLVYLSYGGGGGGGGGRGRLGIESEEKGTRSGGGGDGGGGGGGGGGARVCDVFDGRWELDEESYPLYESKDCPFLDEGFRCSENGRPDRFYTKWGWRPSHCDLPRFNATKMLELLRNKRLVFVGDSIGRNQWESLLCMLSTAVPDKNSSIYEVNGNPITKHMGFLVFKFRDYNCTVEYYRAPFIVVQSRAPAGVPEKVKTTLKLDVLDWSSPHWKDADVLIFNTGHWWNYEKTIRGGCFFQEGNEVKMRMSVDAAYERAIETVFNWIQREVNRSKTQVIFRTYAPVHFRGGDWKMGGSCHMETFPELLTKPSTKPWARLLKPFTNSTKSGGGTTVPLELVDVLNVTEMTAQRKDGHLSVFYLGASSGPAPLHRQDCSHWCLPGVPDAWNELLYYLILKRADRSVITWRTS</sequence>
<feature type="region of interest" description="Disordered" evidence="9">
    <location>
        <begin position="110"/>
        <end position="142"/>
    </location>
</feature>
<keyword evidence="4 10" id="KW-0812">Transmembrane</keyword>
<proteinExistence type="inferred from homology"/>
<dbReference type="InterPro" id="IPR026057">
    <property type="entry name" value="TBL_C"/>
</dbReference>
<dbReference type="AlphaFoldDB" id="A0A6P5HLW2"/>
<evidence type="ECO:0000256" key="4">
    <source>
        <dbReference type="ARBA" id="ARBA00022692"/>
    </source>
</evidence>
<dbReference type="PANTHER" id="PTHR32285">
    <property type="entry name" value="PROTEIN TRICHOME BIREFRINGENCE-LIKE 9-RELATED"/>
    <property type="match status" value="1"/>
</dbReference>
<dbReference type="GO" id="GO:0000139">
    <property type="term" value="C:Golgi membrane"/>
    <property type="evidence" value="ECO:0007669"/>
    <property type="project" value="UniProtKB-SubCell"/>
</dbReference>
<evidence type="ECO:0000313" key="13">
    <source>
        <dbReference type="Proteomes" id="UP000515123"/>
    </source>
</evidence>
<dbReference type="GO" id="GO:1990538">
    <property type="term" value="F:xylan O-acetyltransferase activity"/>
    <property type="evidence" value="ECO:0007669"/>
    <property type="project" value="UniProtKB-ARBA"/>
</dbReference>
<dbReference type="InterPro" id="IPR029962">
    <property type="entry name" value="TBL"/>
</dbReference>
<keyword evidence="7" id="KW-0333">Golgi apparatus</keyword>
<evidence type="ECO:0000256" key="8">
    <source>
        <dbReference type="ARBA" id="ARBA00023136"/>
    </source>
</evidence>
<reference evidence="13" key="1">
    <citation type="journal article" date="2015" name="Nat. Genet.">
        <title>The pineapple genome and the evolution of CAM photosynthesis.</title>
        <authorList>
            <person name="Ming R."/>
            <person name="VanBuren R."/>
            <person name="Wai C.M."/>
            <person name="Tang H."/>
            <person name="Schatz M.C."/>
            <person name="Bowers J.E."/>
            <person name="Lyons E."/>
            <person name="Wang M.L."/>
            <person name="Chen J."/>
            <person name="Biggers E."/>
            <person name="Zhang J."/>
            <person name="Huang L."/>
            <person name="Zhang L."/>
            <person name="Miao W."/>
            <person name="Zhang J."/>
            <person name="Ye Z."/>
            <person name="Miao C."/>
            <person name="Lin Z."/>
            <person name="Wang H."/>
            <person name="Zhou H."/>
            <person name="Yim W.C."/>
            <person name="Priest H.D."/>
            <person name="Zheng C."/>
            <person name="Woodhouse M."/>
            <person name="Edger P.P."/>
            <person name="Guyot R."/>
            <person name="Guo H.B."/>
            <person name="Guo H."/>
            <person name="Zheng G."/>
            <person name="Singh R."/>
            <person name="Sharma A."/>
            <person name="Min X."/>
            <person name="Zheng Y."/>
            <person name="Lee H."/>
            <person name="Gurtowski J."/>
            <person name="Sedlazeck F.J."/>
            <person name="Harkess A."/>
            <person name="McKain M.R."/>
            <person name="Liao Z."/>
            <person name="Fang J."/>
            <person name="Liu J."/>
            <person name="Zhang X."/>
            <person name="Zhang Q."/>
            <person name="Hu W."/>
            <person name="Qin Y."/>
            <person name="Wang K."/>
            <person name="Chen L.Y."/>
            <person name="Shirley N."/>
            <person name="Lin Y.R."/>
            <person name="Liu L.Y."/>
            <person name="Hernandez A.G."/>
            <person name="Wright C.L."/>
            <person name="Bulone V."/>
            <person name="Tuskan G.A."/>
            <person name="Heath K."/>
            <person name="Zee F."/>
            <person name="Moore P.H."/>
            <person name="Sunkar R."/>
            <person name="Leebens-Mack J.H."/>
            <person name="Mockler T."/>
            <person name="Bennetzen J.L."/>
            <person name="Freeling M."/>
            <person name="Sankoff D."/>
            <person name="Paterson A.H."/>
            <person name="Zhu X."/>
            <person name="Yang X."/>
            <person name="Smith J.A."/>
            <person name="Cushman J.C."/>
            <person name="Paull R.E."/>
            <person name="Yu Q."/>
        </authorList>
    </citation>
    <scope>NUCLEOTIDE SEQUENCE [LARGE SCALE GENOMIC DNA]</scope>
    <source>
        <strain evidence="13">cv. F153</strain>
    </source>
</reference>
<evidence type="ECO:0000256" key="5">
    <source>
        <dbReference type="ARBA" id="ARBA00022968"/>
    </source>
</evidence>
<evidence type="ECO:0000256" key="6">
    <source>
        <dbReference type="ARBA" id="ARBA00022989"/>
    </source>
</evidence>
<dbReference type="RefSeq" id="XP_020114343.1">
    <property type="nucleotide sequence ID" value="XM_020258754.1"/>
</dbReference>
<keyword evidence="13" id="KW-1185">Reference proteome</keyword>
<feature type="domain" description="Trichome birefringence-like C-terminal" evidence="11">
    <location>
        <begin position="201"/>
        <end position="492"/>
    </location>
</feature>
<evidence type="ECO:0000256" key="10">
    <source>
        <dbReference type="SAM" id="Phobius"/>
    </source>
</evidence>
<keyword evidence="3" id="KW-0808">Transferase</keyword>
<evidence type="ECO:0000256" key="3">
    <source>
        <dbReference type="ARBA" id="ARBA00022679"/>
    </source>
</evidence>
<comment type="subcellular location">
    <subcellularLocation>
        <location evidence="1">Golgi apparatus membrane</location>
        <topology evidence="1">Single-pass type II membrane protein</topology>
    </subcellularLocation>
</comment>
<organism evidence="13 14">
    <name type="scientific">Ananas comosus</name>
    <name type="common">Pineapple</name>
    <name type="synonym">Ananas ananas</name>
    <dbReference type="NCBI Taxonomy" id="4615"/>
    <lineage>
        <taxon>Eukaryota</taxon>
        <taxon>Viridiplantae</taxon>
        <taxon>Streptophyta</taxon>
        <taxon>Embryophyta</taxon>
        <taxon>Tracheophyta</taxon>
        <taxon>Spermatophyta</taxon>
        <taxon>Magnoliopsida</taxon>
        <taxon>Liliopsida</taxon>
        <taxon>Poales</taxon>
        <taxon>Bromeliaceae</taxon>
        <taxon>Bromelioideae</taxon>
        <taxon>Ananas</taxon>
    </lineage>
</organism>
<dbReference type="InterPro" id="IPR025846">
    <property type="entry name" value="TBL_N"/>
</dbReference>
<reference evidence="14" key="2">
    <citation type="submission" date="2025-08" db="UniProtKB">
        <authorList>
            <consortium name="RefSeq"/>
        </authorList>
    </citation>
    <scope>IDENTIFICATION</scope>
    <source>
        <tissue evidence="14">Leaf</tissue>
    </source>
</reference>
<feature type="domain" description="Trichome birefringence-like N-terminal" evidence="12">
    <location>
        <begin position="148"/>
        <end position="200"/>
    </location>
</feature>
<dbReference type="Pfam" id="PF14416">
    <property type="entry name" value="PMR5N"/>
    <property type="match status" value="1"/>
</dbReference>
<evidence type="ECO:0000259" key="12">
    <source>
        <dbReference type="Pfam" id="PF14416"/>
    </source>
</evidence>
<feature type="compositionally biased region" description="Polar residues" evidence="9">
    <location>
        <begin position="23"/>
        <end position="32"/>
    </location>
</feature>
<comment type="similarity">
    <text evidence="2">Belongs to the PC-esterase family. TBL subfamily.</text>
</comment>